<feature type="compositionally biased region" description="Low complexity" evidence="1">
    <location>
        <begin position="207"/>
        <end position="232"/>
    </location>
</feature>
<organism evidence="2 3">
    <name type="scientific">Diploptera punctata</name>
    <name type="common">Pacific beetle cockroach</name>
    <dbReference type="NCBI Taxonomy" id="6984"/>
    <lineage>
        <taxon>Eukaryota</taxon>
        <taxon>Metazoa</taxon>
        <taxon>Ecdysozoa</taxon>
        <taxon>Arthropoda</taxon>
        <taxon>Hexapoda</taxon>
        <taxon>Insecta</taxon>
        <taxon>Pterygota</taxon>
        <taxon>Neoptera</taxon>
        <taxon>Polyneoptera</taxon>
        <taxon>Dictyoptera</taxon>
        <taxon>Blattodea</taxon>
        <taxon>Blaberoidea</taxon>
        <taxon>Blaberidae</taxon>
        <taxon>Diplopterinae</taxon>
        <taxon>Diploptera</taxon>
    </lineage>
</organism>
<protein>
    <submittedName>
        <fullName evidence="2">Uncharacterized protein</fullName>
    </submittedName>
</protein>
<evidence type="ECO:0000256" key="1">
    <source>
        <dbReference type="SAM" id="MobiDB-lite"/>
    </source>
</evidence>
<feature type="region of interest" description="Disordered" evidence="1">
    <location>
        <begin position="297"/>
        <end position="320"/>
    </location>
</feature>
<feature type="non-terminal residue" evidence="2">
    <location>
        <position position="1"/>
    </location>
</feature>
<proteinExistence type="predicted"/>
<feature type="region of interest" description="Disordered" evidence="1">
    <location>
        <begin position="37"/>
        <end position="163"/>
    </location>
</feature>
<feature type="compositionally biased region" description="Basic and acidic residues" evidence="1">
    <location>
        <begin position="60"/>
        <end position="69"/>
    </location>
</feature>
<feature type="compositionally biased region" description="Acidic residues" evidence="1">
    <location>
        <begin position="127"/>
        <end position="150"/>
    </location>
</feature>
<comment type="caution">
    <text evidence="2">The sequence shown here is derived from an EMBL/GenBank/DDBJ whole genome shotgun (WGS) entry which is preliminary data.</text>
</comment>
<feature type="compositionally biased region" description="Low complexity" evidence="1">
    <location>
        <begin position="75"/>
        <end position="110"/>
    </location>
</feature>
<sequence>SVLLAPRRTERVFALRTDGPATTDAALAALAAEAGLIDPDSPDESSAQAENELFSAKINGHAENDKDSVLTDDVGGTSTEGQGSSQGNNQGNAENPPENTGNENNGEASAGNGGFGSFPDTEYLSQENEEEDDEDEEMAPIEDETSEDVTENISQNLLDLPLPFGQTTVDGQVGEMESQVMVVQPTTTSTQSEETQNASGLKPFSGANFNSAQSSTNTASAEGESAQASGASIEDTIALKNPEDSNKKNGTTTAVGIEEMDTSGNGSEDQNVQVTAANHALGTLPTATVQGEILGTATEQEPEVKQEKLDEADTKNAAQPDVKVEVPVIKTEQLDDLETDSDALATLASAALGCDQAPTNGIKNETSFMELESSSCLMQIEDEESSSIATNNITGFKQNKFEGGKRNAIDNVVHSARKMTLKHS</sequence>
<feature type="compositionally biased region" description="Low complexity" evidence="1">
    <location>
        <begin position="186"/>
        <end position="196"/>
    </location>
</feature>
<name>A0AAD8EG23_DIPPU</name>
<feature type="compositionally biased region" description="Basic and acidic residues" evidence="1">
    <location>
        <begin position="302"/>
        <end position="314"/>
    </location>
</feature>
<feature type="non-terminal residue" evidence="2">
    <location>
        <position position="424"/>
    </location>
</feature>
<dbReference type="EMBL" id="JASPKZ010005685">
    <property type="protein sequence ID" value="KAJ9588372.1"/>
    <property type="molecule type" value="Genomic_DNA"/>
</dbReference>
<accession>A0AAD8EG23</accession>
<gene>
    <name evidence="2" type="ORF">L9F63_018242</name>
</gene>
<reference evidence="2" key="2">
    <citation type="submission" date="2023-05" db="EMBL/GenBank/DDBJ databases">
        <authorList>
            <person name="Fouks B."/>
        </authorList>
    </citation>
    <scope>NUCLEOTIDE SEQUENCE</scope>
    <source>
        <strain evidence="2">Stay&amp;Tobe</strain>
        <tissue evidence="2">Testes</tissue>
    </source>
</reference>
<evidence type="ECO:0000313" key="3">
    <source>
        <dbReference type="Proteomes" id="UP001233999"/>
    </source>
</evidence>
<reference evidence="2" key="1">
    <citation type="journal article" date="2023" name="IScience">
        <title>Live-bearing cockroach genome reveals convergent evolutionary mechanisms linked to viviparity in insects and beyond.</title>
        <authorList>
            <person name="Fouks B."/>
            <person name="Harrison M.C."/>
            <person name="Mikhailova A.A."/>
            <person name="Marchal E."/>
            <person name="English S."/>
            <person name="Carruthers M."/>
            <person name="Jennings E.C."/>
            <person name="Chiamaka E.L."/>
            <person name="Frigard R.A."/>
            <person name="Pippel M."/>
            <person name="Attardo G.M."/>
            <person name="Benoit J.B."/>
            <person name="Bornberg-Bauer E."/>
            <person name="Tobe S.S."/>
        </authorList>
    </citation>
    <scope>NUCLEOTIDE SEQUENCE</scope>
    <source>
        <strain evidence="2">Stay&amp;Tobe</strain>
    </source>
</reference>
<dbReference type="AlphaFoldDB" id="A0AAD8EG23"/>
<dbReference type="Proteomes" id="UP001233999">
    <property type="component" value="Unassembled WGS sequence"/>
</dbReference>
<evidence type="ECO:0000313" key="2">
    <source>
        <dbReference type="EMBL" id="KAJ9588372.1"/>
    </source>
</evidence>
<feature type="region of interest" description="Disordered" evidence="1">
    <location>
        <begin position="182"/>
        <end position="251"/>
    </location>
</feature>
<keyword evidence="3" id="KW-1185">Reference proteome</keyword>
<feature type="compositionally biased region" description="Low complexity" evidence="1">
    <location>
        <begin position="117"/>
        <end position="126"/>
    </location>
</feature>